<evidence type="ECO:0000256" key="4">
    <source>
        <dbReference type="ARBA" id="ARBA00022519"/>
    </source>
</evidence>
<keyword evidence="6 8" id="KW-1133">Transmembrane helix</keyword>
<dbReference type="PANTHER" id="PTHR32195">
    <property type="entry name" value="OS07G0662800 PROTEIN"/>
    <property type="match status" value="1"/>
</dbReference>
<dbReference type="AlphaFoldDB" id="A0A8X8WWG9"/>
<dbReference type="GO" id="GO:0005886">
    <property type="term" value="C:plasma membrane"/>
    <property type="evidence" value="ECO:0007669"/>
    <property type="project" value="UniProtKB-SubCell"/>
</dbReference>
<evidence type="ECO:0000256" key="3">
    <source>
        <dbReference type="ARBA" id="ARBA00022475"/>
    </source>
</evidence>
<feature type="transmembrane region" description="Helical" evidence="8">
    <location>
        <begin position="127"/>
        <end position="151"/>
    </location>
</feature>
<dbReference type="EMBL" id="PNBA02000014">
    <property type="protein sequence ID" value="KAG6402295.1"/>
    <property type="molecule type" value="Genomic_DNA"/>
</dbReference>
<reference evidence="9" key="2">
    <citation type="submission" date="2020-08" db="EMBL/GenBank/DDBJ databases">
        <title>Plant Genome Project.</title>
        <authorList>
            <person name="Zhang R.-G."/>
        </authorList>
    </citation>
    <scope>NUCLEOTIDE SEQUENCE</scope>
    <source>
        <strain evidence="9">Huo1</strain>
        <tissue evidence="9">Leaf</tissue>
    </source>
</reference>
<keyword evidence="3" id="KW-1003">Cell membrane</keyword>
<dbReference type="InterPro" id="IPR018227">
    <property type="entry name" value="Amino_acid_transport_2"/>
</dbReference>
<dbReference type="Gene3D" id="1.20.1740.10">
    <property type="entry name" value="Amino acid/polyamine transporter I"/>
    <property type="match status" value="1"/>
</dbReference>
<evidence type="ECO:0000313" key="10">
    <source>
        <dbReference type="Proteomes" id="UP000298416"/>
    </source>
</evidence>
<sequence>MNFNHLIFSSPHQSRICRSSSPKWQRHHQQETNFSKLREISSFYSALFGCGFSYPKLECQKQPHIRKFAEVKNKKLVVAKLGNDPVKISRKKGSVAGAVALIIGTSIGTGILALPKKISPAGIVPSSITMTLCWAFLLIEALLLVEINVALQRKRQGKAESDELEAMSIRTMAQETLGEWGGALAPLLYMFLGYTYVVANCSKSGDILHHLTDFPVSFCGFLFTFSFTILVCVGGTRATDQVNQWLTASMIGLLVAIEAFALLFGGWSGFEAGDGDWGKVPATLPVMVFALVYHDITPGSSMCLSRRGSCTYPCFSRSRQHGAIASFGMLSR</sequence>
<organism evidence="9">
    <name type="scientific">Salvia splendens</name>
    <name type="common">Scarlet sage</name>
    <dbReference type="NCBI Taxonomy" id="180675"/>
    <lineage>
        <taxon>Eukaryota</taxon>
        <taxon>Viridiplantae</taxon>
        <taxon>Streptophyta</taxon>
        <taxon>Embryophyta</taxon>
        <taxon>Tracheophyta</taxon>
        <taxon>Spermatophyta</taxon>
        <taxon>Magnoliopsida</taxon>
        <taxon>eudicotyledons</taxon>
        <taxon>Gunneridae</taxon>
        <taxon>Pentapetalae</taxon>
        <taxon>asterids</taxon>
        <taxon>lamiids</taxon>
        <taxon>Lamiales</taxon>
        <taxon>Lamiaceae</taxon>
        <taxon>Nepetoideae</taxon>
        <taxon>Mentheae</taxon>
        <taxon>Salviinae</taxon>
        <taxon>Salvia</taxon>
        <taxon>Salvia subgen. Calosphace</taxon>
        <taxon>core Calosphace</taxon>
    </lineage>
</organism>
<reference evidence="9" key="1">
    <citation type="submission" date="2018-01" db="EMBL/GenBank/DDBJ databases">
        <authorList>
            <person name="Mao J.F."/>
        </authorList>
    </citation>
    <scope>NUCLEOTIDE SEQUENCE</scope>
    <source>
        <strain evidence="9">Huo1</strain>
        <tissue evidence="9">Leaf</tissue>
    </source>
</reference>
<evidence type="ECO:0000256" key="1">
    <source>
        <dbReference type="ARBA" id="ARBA00004429"/>
    </source>
</evidence>
<gene>
    <name evidence="9" type="ORF">SASPL_139173</name>
</gene>
<comment type="caution">
    <text evidence="9">The sequence shown here is derived from an EMBL/GenBank/DDBJ whole genome shotgun (WGS) entry which is preliminary data.</text>
</comment>
<feature type="transmembrane region" description="Helical" evidence="8">
    <location>
        <begin position="177"/>
        <end position="199"/>
    </location>
</feature>
<dbReference type="Pfam" id="PF03222">
    <property type="entry name" value="Trp_Tyr_perm"/>
    <property type="match status" value="1"/>
</dbReference>
<evidence type="ECO:0000256" key="7">
    <source>
        <dbReference type="ARBA" id="ARBA00023136"/>
    </source>
</evidence>
<feature type="transmembrane region" description="Helical" evidence="8">
    <location>
        <begin position="214"/>
        <end position="233"/>
    </location>
</feature>
<evidence type="ECO:0008006" key="11">
    <source>
        <dbReference type="Google" id="ProtNLM"/>
    </source>
</evidence>
<comment type="subcellular location">
    <subcellularLocation>
        <location evidence="1">Cell inner membrane</location>
        <topology evidence="1">Multi-pass membrane protein</topology>
    </subcellularLocation>
</comment>
<evidence type="ECO:0000256" key="8">
    <source>
        <dbReference type="SAM" id="Phobius"/>
    </source>
</evidence>
<dbReference type="PANTHER" id="PTHR32195:SF24">
    <property type="entry name" value="TRYPTOPHAN OR TYROSINE TRANSPORTER PROTEIN"/>
    <property type="match status" value="1"/>
</dbReference>
<feature type="transmembrane region" description="Helical" evidence="8">
    <location>
        <begin position="95"/>
        <end position="115"/>
    </location>
</feature>
<feature type="transmembrane region" description="Helical" evidence="8">
    <location>
        <begin position="245"/>
        <end position="268"/>
    </location>
</feature>
<name>A0A8X8WWG9_SALSN</name>
<keyword evidence="2" id="KW-0813">Transport</keyword>
<protein>
    <recommendedName>
        <fullName evidence="11">Tyrosine-specific transport protein</fullName>
    </recommendedName>
</protein>
<evidence type="ECO:0000313" key="9">
    <source>
        <dbReference type="EMBL" id="KAG6402295.1"/>
    </source>
</evidence>
<keyword evidence="10" id="KW-1185">Reference proteome</keyword>
<feature type="transmembrane region" description="Helical" evidence="8">
    <location>
        <begin position="280"/>
        <end position="297"/>
    </location>
</feature>
<evidence type="ECO:0000256" key="5">
    <source>
        <dbReference type="ARBA" id="ARBA00022692"/>
    </source>
</evidence>
<proteinExistence type="predicted"/>
<keyword evidence="5 8" id="KW-0812">Transmembrane</keyword>
<keyword evidence="4" id="KW-0997">Cell inner membrane</keyword>
<dbReference type="Proteomes" id="UP000298416">
    <property type="component" value="Unassembled WGS sequence"/>
</dbReference>
<keyword evidence="7 8" id="KW-0472">Membrane</keyword>
<evidence type="ECO:0000256" key="2">
    <source>
        <dbReference type="ARBA" id="ARBA00022448"/>
    </source>
</evidence>
<evidence type="ECO:0000256" key="6">
    <source>
        <dbReference type="ARBA" id="ARBA00022989"/>
    </source>
</evidence>
<accession>A0A8X8WWG9</accession>
<dbReference type="GO" id="GO:0003333">
    <property type="term" value="P:amino acid transmembrane transport"/>
    <property type="evidence" value="ECO:0007669"/>
    <property type="project" value="InterPro"/>
</dbReference>